<feature type="compositionally biased region" description="Acidic residues" evidence="5">
    <location>
        <begin position="521"/>
        <end position="538"/>
    </location>
</feature>
<dbReference type="Gene3D" id="2.130.10.10">
    <property type="entry name" value="YVTN repeat-like/Quinoprotein amine dehydrogenase"/>
    <property type="match status" value="2"/>
</dbReference>
<dbReference type="PROSITE" id="PS50294">
    <property type="entry name" value="WD_REPEATS_REGION"/>
    <property type="match status" value="2"/>
</dbReference>
<keyword evidence="3" id="KW-0677">Repeat</keyword>
<dbReference type="InterPro" id="IPR036322">
    <property type="entry name" value="WD40_repeat_dom_sf"/>
</dbReference>
<organism evidence="6 7">
    <name type="scientific">Cavenderia fasciculata</name>
    <name type="common">Slime mold</name>
    <name type="synonym">Dictyostelium fasciculatum</name>
    <dbReference type="NCBI Taxonomy" id="261658"/>
    <lineage>
        <taxon>Eukaryota</taxon>
        <taxon>Amoebozoa</taxon>
        <taxon>Evosea</taxon>
        <taxon>Eumycetozoa</taxon>
        <taxon>Dictyostelia</taxon>
        <taxon>Acytosteliales</taxon>
        <taxon>Cavenderiaceae</taxon>
        <taxon>Cavenderia</taxon>
    </lineage>
</organism>
<feature type="repeat" description="WD" evidence="4">
    <location>
        <begin position="272"/>
        <end position="314"/>
    </location>
</feature>
<dbReference type="GeneID" id="14868635"/>
<dbReference type="STRING" id="1054147.F4Q5H8"/>
<keyword evidence="2 4" id="KW-0853">WD repeat</keyword>
<dbReference type="AlphaFoldDB" id="F4Q5H8"/>
<dbReference type="PANTHER" id="PTHR14091">
    <property type="entry name" value="PERIODIC TRYPTOPHAN PROTEIN 1"/>
    <property type="match status" value="1"/>
</dbReference>
<dbReference type="OrthoDB" id="270624at2759"/>
<evidence type="ECO:0000256" key="1">
    <source>
        <dbReference type="ARBA" id="ARBA00022553"/>
    </source>
</evidence>
<reference evidence="7" key="1">
    <citation type="journal article" date="2011" name="Genome Res.">
        <title>Phylogeny-wide analysis of social amoeba genomes highlights ancient origins for complex intercellular communication.</title>
        <authorList>
            <person name="Heidel A.J."/>
            <person name="Lawal H.M."/>
            <person name="Felder M."/>
            <person name="Schilde C."/>
            <person name="Helps N.R."/>
            <person name="Tunggal B."/>
            <person name="Rivero F."/>
            <person name="John U."/>
            <person name="Schleicher M."/>
            <person name="Eichinger L."/>
            <person name="Platzer M."/>
            <person name="Noegel A.A."/>
            <person name="Schaap P."/>
            <person name="Gloeckner G."/>
        </authorList>
    </citation>
    <scope>NUCLEOTIDE SEQUENCE [LARGE SCALE GENOMIC DNA]</scope>
    <source>
        <strain evidence="7">SH3</strain>
    </source>
</reference>
<protein>
    <submittedName>
        <fullName evidence="6">WD40 repeat-containing protein</fullName>
    </submittedName>
</protein>
<name>F4Q5H8_CACFS</name>
<gene>
    <name evidence="6" type="primary">pwp1</name>
    <name evidence="6" type="ORF">DFA_08227</name>
</gene>
<dbReference type="KEGG" id="dfa:DFA_08227"/>
<dbReference type="RefSeq" id="XP_004355721.1">
    <property type="nucleotide sequence ID" value="XM_004355668.1"/>
</dbReference>
<evidence type="ECO:0000256" key="2">
    <source>
        <dbReference type="ARBA" id="ARBA00022574"/>
    </source>
</evidence>
<evidence type="ECO:0000256" key="3">
    <source>
        <dbReference type="ARBA" id="ARBA00022737"/>
    </source>
</evidence>
<keyword evidence="1" id="KW-0597">Phosphoprotein</keyword>
<feature type="repeat" description="WD" evidence="4">
    <location>
        <begin position="404"/>
        <end position="438"/>
    </location>
</feature>
<evidence type="ECO:0000256" key="5">
    <source>
        <dbReference type="SAM" id="MobiDB-lite"/>
    </source>
</evidence>
<sequence length="538" mass="60675">MISAITWIPRGSAKPIPTKYNTDIEAEKLQAEGIDEDAQDDIQDLEDNSDYEEEEEVVTEDEDDEDNEEDEQEDEEEEELEEEKEEKSKSNNPEDEFNRRYNMDDYDNDEEQEMDEEAKGMKFINKAMKGLMYYKNPDKDPYLGVGDGDEDEVEDLEDIVIRPTDSLILAAVANDEEEFSHLNVYVYEEEVDNLYIHHDIILAAMPLAIAWMDQNPELNKTNEKGNFVAVGTFESSIDIWDLDVIDNLYPTVTLGQSEVEKGKKKKKGVSTTGSHIDSILSLSWNIQQRNVLASGSADRTAKVWDISKQQCVNTFSHHKDNIISLEWNRMEKTALLIGSHDSSVSICDVRSSDPSTFFRWKTQKIESLLWNPHNGKEFFVATEDGNLTCYDATLGSNSKPVWQLKAHDGGCSTFSISTGAQLLATGGEDETVKLWDMSAKGTPKLMETRNIGEQVFSLSFFSSSPYLLAIGSENVTPRVVNTRRFKSIQTAFGVEAPQGQSNDPTLKKNKKKNFNKKKVGDEDEDAATDSDSDSDSDQ</sequence>
<accession>F4Q5H8</accession>
<feature type="region of interest" description="Disordered" evidence="5">
    <location>
        <begin position="495"/>
        <end position="538"/>
    </location>
</feature>
<dbReference type="InterPro" id="IPR020472">
    <property type="entry name" value="WD40_PAC1"/>
</dbReference>
<proteinExistence type="predicted"/>
<dbReference type="InterPro" id="IPR015943">
    <property type="entry name" value="WD40/YVTN_repeat-like_dom_sf"/>
</dbReference>
<evidence type="ECO:0000256" key="4">
    <source>
        <dbReference type="PROSITE-ProRule" id="PRU00221"/>
    </source>
</evidence>
<dbReference type="InterPro" id="IPR001680">
    <property type="entry name" value="WD40_rpt"/>
</dbReference>
<dbReference type="GO" id="GO:0005634">
    <property type="term" value="C:nucleus"/>
    <property type="evidence" value="ECO:0007669"/>
    <property type="project" value="TreeGrafter"/>
</dbReference>
<dbReference type="PROSITE" id="PS50082">
    <property type="entry name" value="WD_REPEATS_2"/>
    <property type="match status" value="2"/>
</dbReference>
<dbReference type="PRINTS" id="PR00320">
    <property type="entry name" value="GPROTEINBRPT"/>
</dbReference>
<keyword evidence="7" id="KW-1185">Reference proteome</keyword>
<dbReference type="InterPro" id="IPR019775">
    <property type="entry name" value="WD40_repeat_CS"/>
</dbReference>
<dbReference type="OMA" id="YERINRT"/>
<dbReference type="InterPro" id="IPR044285">
    <property type="entry name" value="PWP1"/>
</dbReference>
<dbReference type="SMART" id="SM00320">
    <property type="entry name" value="WD40"/>
    <property type="match status" value="4"/>
</dbReference>
<dbReference type="EMBL" id="GL883021">
    <property type="protein sequence ID" value="EGG17237.1"/>
    <property type="molecule type" value="Genomic_DNA"/>
</dbReference>
<dbReference type="GO" id="GO:0006364">
    <property type="term" value="P:rRNA processing"/>
    <property type="evidence" value="ECO:0007669"/>
    <property type="project" value="InterPro"/>
</dbReference>
<dbReference type="PANTHER" id="PTHR14091:SF0">
    <property type="entry name" value="PERIODIC TRYPTOPHAN PROTEIN 1 HOMOLOG"/>
    <property type="match status" value="1"/>
</dbReference>
<evidence type="ECO:0000313" key="6">
    <source>
        <dbReference type="EMBL" id="EGG17237.1"/>
    </source>
</evidence>
<feature type="region of interest" description="Disordered" evidence="5">
    <location>
        <begin position="27"/>
        <end position="107"/>
    </location>
</feature>
<evidence type="ECO:0000313" key="7">
    <source>
        <dbReference type="Proteomes" id="UP000007797"/>
    </source>
</evidence>
<feature type="compositionally biased region" description="Basic residues" evidence="5">
    <location>
        <begin position="507"/>
        <end position="517"/>
    </location>
</feature>
<dbReference type="Proteomes" id="UP000007797">
    <property type="component" value="Unassembled WGS sequence"/>
</dbReference>
<dbReference type="SUPFAM" id="SSF50978">
    <property type="entry name" value="WD40 repeat-like"/>
    <property type="match status" value="1"/>
</dbReference>
<feature type="compositionally biased region" description="Acidic residues" evidence="5">
    <location>
        <begin position="33"/>
        <end position="84"/>
    </location>
</feature>
<dbReference type="PROSITE" id="PS00678">
    <property type="entry name" value="WD_REPEATS_1"/>
    <property type="match status" value="2"/>
</dbReference>
<dbReference type="Pfam" id="PF00400">
    <property type="entry name" value="WD40"/>
    <property type="match status" value="3"/>
</dbReference>